<evidence type="ECO:0000259" key="2">
    <source>
        <dbReference type="Pfam" id="PF09173"/>
    </source>
</evidence>
<sequence length="319" mass="35720">MIYGETVKNIGVGLYGDFKDAGKNLGKKGTSTDITMYNYKQGDDAVFFVEPTKYPEKITPLLYTINMTDYALVFIDEIKPELAETLLLLDMMGVDKGSFVVGEYVDIEQLKAIISNTSMKNFEIRDKDYIKIREDMITLPQEIAGKPDLSFTKIPIDNFFTVRSVGTVILGRVKKGIVKIHDNLRVYPMEHNVMVKSIQVNDKNYDEAPTFSRVGLALKGIKSEELERGMILSNGDLGVSDELTLNMKWNPYVKKELGVGEGYQVAIGLQVVSCKVIEKEKDKITLKLIKPVVYELGEEKAVLIDGSAKIRIIGVSELI</sequence>
<proteinExistence type="predicted"/>
<dbReference type="PANTHER" id="PTHR43721">
    <property type="entry name" value="ELONGATION FACTOR TU-RELATED"/>
    <property type="match status" value="1"/>
</dbReference>
<feature type="domain" description="Initiation factor eIF2 gamma C-terminal" evidence="2">
    <location>
        <begin position="256"/>
        <end position="316"/>
    </location>
</feature>
<dbReference type="PANTHER" id="PTHR43721:SF11">
    <property type="entry name" value="SELENOCYSTEINE-SPECIFIC ELONGATION FACTOR"/>
    <property type="match status" value="1"/>
</dbReference>
<dbReference type="InterPro" id="IPR050055">
    <property type="entry name" value="EF-Tu_GTPase"/>
</dbReference>
<dbReference type="SUPFAM" id="SSF50447">
    <property type="entry name" value="Translation proteins"/>
    <property type="match status" value="1"/>
</dbReference>
<name>F8AN50_METOI</name>
<dbReference type="Proteomes" id="UP000009296">
    <property type="component" value="Chromosome"/>
</dbReference>
<organism evidence="3 4">
    <name type="scientific">Methanothermococcus okinawensis (strain DSM 14208 / JCM 11175 / IH1)</name>
    <dbReference type="NCBI Taxonomy" id="647113"/>
    <lineage>
        <taxon>Archaea</taxon>
        <taxon>Methanobacteriati</taxon>
        <taxon>Methanobacteriota</taxon>
        <taxon>Methanomada group</taxon>
        <taxon>Methanococci</taxon>
        <taxon>Methanococcales</taxon>
        <taxon>Methanococcaceae</taxon>
        <taxon>Methanothermococcus</taxon>
    </lineage>
</organism>
<feature type="domain" description="Translation elongation factor EFTu-like" evidence="1">
    <location>
        <begin position="166"/>
        <end position="232"/>
    </location>
</feature>
<keyword evidence="4" id="KW-1185">Reference proteome</keyword>
<dbReference type="GO" id="GO:0001514">
    <property type="term" value="P:selenocysteine incorporation"/>
    <property type="evidence" value="ECO:0007669"/>
    <property type="project" value="TreeGrafter"/>
</dbReference>
<dbReference type="EMBL" id="CP002792">
    <property type="protein sequence ID" value="AEH06964.1"/>
    <property type="molecule type" value="Genomic_DNA"/>
</dbReference>
<keyword evidence="3" id="KW-0648">Protein biosynthesis</keyword>
<keyword evidence="3" id="KW-0251">Elongation factor</keyword>
<dbReference type="AlphaFoldDB" id="F8AN50"/>
<dbReference type="STRING" id="647113.Metok_0994"/>
<evidence type="ECO:0000313" key="4">
    <source>
        <dbReference type="Proteomes" id="UP000009296"/>
    </source>
</evidence>
<dbReference type="GO" id="GO:0005525">
    <property type="term" value="F:GTP binding"/>
    <property type="evidence" value="ECO:0007669"/>
    <property type="project" value="InterPro"/>
</dbReference>
<accession>F8AN50</accession>
<dbReference type="InterPro" id="IPR004161">
    <property type="entry name" value="EFTu-like_2"/>
</dbReference>
<dbReference type="HOGENOM" id="CLU_077867_0_0_2"/>
<dbReference type="Gene3D" id="3.40.50.300">
    <property type="entry name" value="P-loop containing nucleotide triphosphate hydrolases"/>
    <property type="match status" value="1"/>
</dbReference>
<protein>
    <submittedName>
        <fullName evidence="3">Elongation factor Tu domain 2 protein</fullName>
    </submittedName>
</protein>
<dbReference type="InterPro" id="IPR027417">
    <property type="entry name" value="P-loop_NTPase"/>
</dbReference>
<dbReference type="KEGG" id="mok:Metok_0994"/>
<dbReference type="InterPro" id="IPR009000">
    <property type="entry name" value="Transl_B-barrel_sf"/>
</dbReference>
<dbReference type="eggNOG" id="arCOG01564">
    <property type="taxonomic scope" value="Archaea"/>
</dbReference>
<evidence type="ECO:0000259" key="1">
    <source>
        <dbReference type="Pfam" id="PF03144"/>
    </source>
</evidence>
<dbReference type="Gene3D" id="2.40.30.10">
    <property type="entry name" value="Translation factors"/>
    <property type="match status" value="1"/>
</dbReference>
<evidence type="ECO:0000313" key="3">
    <source>
        <dbReference type="EMBL" id="AEH06964.1"/>
    </source>
</evidence>
<dbReference type="Pfam" id="PF09173">
    <property type="entry name" value="eIF2_C"/>
    <property type="match status" value="1"/>
</dbReference>
<gene>
    <name evidence="3" type="ordered locus">Metok_0994</name>
</gene>
<reference evidence="3" key="1">
    <citation type="submission" date="2011-05" db="EMBL/GenBank/DDBJ databases">
        <title>Complete sequence of chromosome of Methanothermococcus okinawensis IH1.</title>
        <authorList>
            <consortium name="US DOE Joint Genome Institute"/>
            <person name="Lucas S."/>
            <person name="Han J."/>
            <person name="Lapidus A."/>
            <person name="Cheng J.-F."/>
            <person name="Goodwin L."/>
            <person name="Pitluck S."/>
            <person name="Peters L."/>
            <person name="Mikhailova N."/>
            <person name="Held B."/>
            <person name="Han C."/>
            <person name="Tapia R."/>
            <person name="Land M."/>
            <person name="Hauser L."/>
            <person name="Kyrpides N."/>
            <person name="Ivanova N."/>
            <person name="Pagani I."/>
            <person name="Sieprawska-Lupa M."/>
            <person name="Takai K."/>
            <person name="Miyazaki J."/>
            <person name="Whitman W."/>
            <person name="Woyke T."/>
        </authorList>
    </citation>
    <scope>NUCLEOTIDE SEQUENCE [LARGE SCALE GENOMIC DNA]</scope>
    <source>
        <strain evidence="3">IH1</strain>
    </source>
</reference>
<dbReference type="GO" id="GO:0003746">
    <property type="term" value="F:translation elongation factor activity"/>
    <property type="evidence" value="ECO:0007669"/>
    <property type="project" value="UniProtKB-KW"/>
</dbReference>
<dbReference type="Pfam" id="PF03144">
    <property type="entry name" value="GTP_EFTU_D2"/>
    <property type="match status" value="1"/>
</dbReference>
<dbReference type="InterPro" id="IPR015256">
    <property type="entry name" value="eIF2g_C"/>
</dbReference>